<evidence type="ECO:0000313" key="2">
    <source>
        <dbReference type="Proteomes" id="UP001054945"/>
    </source>
</evidence>
<reference evidence="1 2" key="1">
    <citation type="submission" date="2021-06" db="EMBL/GenBank/DDBJ databases">
        <title>Caerostris extrusa draft genome.</title>
        <authorList>
            <person name="Kono N."/>
            <person name="Arakawa K."/>
        </authorList>
    </citation>
    <scope>NUCLEOTIDE SEQUENCE [LARGE SCALE GENOMIC DNA]</scope>
</reference>
<comment type="caution">
    <text evidence="1">The sequence shown here is derived from an EMBL/GenBank/DDBJ whole genome shotgun (WGS) entry which is preliminary data.</text>
</comment>
<dbReference type="EMBL" id="BPLR01012633">
    <property type="protein sequence ID" value="GIY55353.1"/>
    <property type="molecule type" value="Genomic_DNA"/>
</dbReference>
<gene>
    <name evidence="1" type="ORF">CEXT_804611</name>
</gene>
<dbReference type="Proteomes" id="UP001054945">
    <property type="component" value="Unassembled WGS sequence"/>
</dbReference>
<name>A0AAV4UC34_CAEEX</name>
<dbReference type="AlphaFoldDB" id="A0AAV4UC34"/>
<accession>A0AAV4UC34</accession>
<evidence type="ECO:0000313" key="1">
    <source>
        <dbReference type="EMBL" id="GIY55353.1"/>
    </source>
</evidence>
<protein>
    <submittedName>
        <fullName evidence="1">Uncharacterized protein</fullName>
    </submittedName>
</protein>
<sequence length="214" mass="24040">MIRKRYGGLKIKRESCPGRQNVLQFINNKNIEASHFRPVSTQLYLVQRGTSLPPNKKIANRGKKKKETLGRRSPYIPVKTRTESCFGFVSPGGAAIARISDGGCHVFRITAVYVKMPSTRSVMATSLASELARFRRGGKQLRRTLKETKHVHESIKRKGCYGKDEIRGGGAKAIARHIAKLPSRCFTCELNPLDLAIFFFMDNFITVDSSLLRI</sequence>
<keyword evidence="2" id="KW-1185">Reference proteome</keyword>
<organism evidence="1 2">
    <name type="scientific">Caerostris extrusa</name>
    <name type="common">Bark spider</name>
    <name type="synonym">Caerostris bankana</name>
    <dbReference type="NCBI Taxonomy" id="172846"/>
    <lineage>
        <taxon>Eukaryota</taxon>
        <taxon>Metazoa</taxon>
        <taxon>Ecdysozoa</taxon>
        <taxon>Arthropoda</taxon>
        <taxon>Chelicerata</taxon>
        <taxon>Arachnida</taxon>
        <taxon>Araneae</taxon>
        <taxon>Araneomorphae</taxon>
        <taxon>Entelegynae</taxon>
        <taxon>Araneoidea</taxon>
        <taxon>Araneidae</taxon>
        <taxon>Caerostris</taxon>
    </lineage>
</organism>
<proteinExistence type="predicted"/>